<proteinExistence type="predicted"/>
<sequence length="40" mass="4634">MILSSLFRVFVLSVEYRLSFALYSLTLNDTLLIRHEGTSK</sequence>
<accession>A0A3P7XKC1</accession>
<keyword evidence="2" id="KW-1185">Reference proteome</keyword>
<dbReference type="EMBL" id="UZAF01018713">
    <property type="protein sequence ID" value="VDO54213.1"/>
    <property type="molecule type" value="Genomic_DNA"/>
</dbReference>
<reference evidence="1 2" key="1">
    <citation type="submission" date="2018-11" db="EMBL/GenBank/DDBJ databases">
        <authorList>
            <consortium name="Pathogen Informatics"/>
        </authorList>
    </citation>
    <scope>NUCLEOTIDE SEQUENCE [LARGE SCALE GENOMIC DNA]</scope>
    <source>
        <strain evidence="1 2">MHpl1</strain>
    </source>
</reference>
<evidence type="ECO:0000313" key="1">
    <source>
        <dbReference type="EMBL" id="VDO54213.1"/>
    </source>
</evidence>
<dbReference type="AlphaFoldDB" id="A0A3P7XKC1"/>
<dbReference type="Proteomes" id="UP000268014">
    <property type="component" value="Unassembled WGS sequence"/>
</dbReference>
<gene>
    <name evidence="1" type="ORF">HPLM_LOCUS14800</name>
</gene>
<organism evidence="1 2">
    <name type="scientific">Haemonchus placei</name>
    <name type="common">Barber's pole worm</name>
    <dbReference type="NCBI Taxonomy" id="6290"/>
    <lineage>
        <taxon>Eukaryota</taxon>
        <taxon>Metazoa</taxon>
        <taxon>Ecdysozoa</taxon>
        <taxon>Nematoda</taxon>
        <taxon>Chromadorea</taxon>
        <taxon>Rhabditida</taxon>
        <taxon>Rhabditina</taxon>
        <taxon>Rhabditomorpha</taxon>
        <taxon>Strongyloidea</taxon>
        <taxon>Trichostrongylidae</taxon>
        <taxon>Haemonchus</taxon>
    </lineage>
</organism>
<protein>
    <submittedName>
        <fullName evidence="1">Uncharacterized protein</fullName>
    </submittedName>
</protein>
<evidence type="ECO:0000313" key="2">
    <source>
        <dbReference type="Proteomes" id="UP000268014"/>
    </source>
</evidence>
<name>A0A3P7XKC1_HAEPC</name>